<organism evidence="6 7">
    <name type="scientific">Enhygromyxa salina</name>
    <dbReference type="NCBI Taxonomy" id="215803"/>
    <lineage>
        <taxon>Bacteria</taxon>
        <taxon>Pseudomonadati</taxon>
        <taxon>Myxococcota</taxon>
        <taxon>Polyangia</taxon>
        <taxon>Nannocystales</taxon>
        <taxon>Nannocystaceae</taxon>
        <taxon>Enhygromyxa</taxon>
    </lineage>
</organism>
<dbReference type="PANTHER" id="PTHR43133:SF63">
    <property type="entry name" value="RNA POLYMERASE SIGMA FACTOR FECI-RELATED"/>
    <property type="match status" value="1"/>
</dbReference>
<proteinExistence type="inferred from homology"/>
<accession>A0A2S9YV35</accession>
<dbReference type="GO" id="GO:0016987">
    <property type="term" value="F:sigma factor activity"/>
    <property type="evidence" value="ECO:0007669"/>
    <property type="project" value="UniProtKB-KW"/>
</dbReference>
<dbReference type="GO" id="GO:0006352">
    <property type="term" value="P:DNA-templated transcription initiation"/>
    <property type="evidence" value="ECO:0007669"/>
    <property type="project" value="InterPro"/>
</dbReference>
<dbReference type="RefSeq" id="WP_244923732.1">
    <property type="nucleotide sequence ID" value="NZ_PVNL01000032.1"/>
</dbReference>
<evidence type="ECO:0000256" key="3">
    <source>
        <dbReference type="ARBA" id="ARBA00023082"/>
    </source>
</evidence>
<keyword evidence="4" id="KW-0804">Transcription</keyword>
<dbReference type="InterPro" id="IPR013324">
    <property type="entry name" value="RNA_pol_sigma_r3/r4-like"/>
</dbReference>
<reference evidence="6 7" key="1">
    <citation type="submission" date="2018-03" db="EMBL/GenBank/DDBJ databases">
        <title>Draft Genome Sequences of the Obligatory Marine Myxobacteria Enhygromyxa salina SWB007.</title>
        <authorList>
            <person name="Poehlein A."/>
            <person name="Moghaddam J.A."/>
            <person name="Harms H."/>
            <person name="Alanjari M."/>
            <person name="Koenig G.M."/>
            <person name="Daniel R."/>
            <person name="Schaeberle T.F."/>
        </authorList>
    </citation>
    <scope>NUCLEOTIDE SEQUENCE [LARGE SCALE GENOMIC DNA]</scope>
    <source>
        <strain evidence="6 7">SWB007</strain>
    </source>
</reference>
<dbReference type="NCBIfam" id="TIGR02937">
    <property type="entry name" value="sigma70-ECF"/>
    <property type="match status" value="1"/>
</dbReference>
<evidence type="ECO:0000313" key="7">
    <source>
        <dbReference type="Proteomes" id="UP000238823"/>
    </source>
</evidence>
<name>A0A2S9YV35_9BACT</name>
<dbReference type="AlphaFoldDB" id="A0A2S9YV35"/>
<evidence type="ECO:0000256" key="1">
    <source>
        <dbReference type="ARBA" id="ARBA00010641"/>
    </source>
</evidence>
<dbReference type="InterPro" id="IPR013325">
    <property type="entry name" value="RNA_pol_sigma_r2"/>
</dbReference>
<dbReference type="InterPro" id="IPR039425">
    <property type="entry name" value="RNA_pol_sigma-70-like"/>
</dbReference>
<dbReference type="InterPro" id="IPR014284">
    <property type="entry name" value="RNA_pol_sigma-70_dom"/>
</dbReference>
<evidence type="ECO:0000256" key="2">
    <source>
        <dbReference type="ARBA" id="ARBA00023015"/>
    </source>
</evidence>
<evidence type="ECO:0000259" key="5">
    <source>
        <dbReference type="Pfam" id="PF08281"/>
    </source>
</evidence>
<dbReference type="PANTHER" id="PTHR43133">
    <property type="entry name" value="RNA POLYMERASE ECF-TYPE SIGMA FACTO"/>
    <property type="match status" value="1"/>
</dbReference>
<dbReference type="InterPro" id="IPR036388">
    <property type="entry name" value="WH-like_DNA-bd_sf"/>
</dbReference>
<protein>
    <submittedName>
        <fullName evidence="6">ECF RNA polymerase sigma factor SigW</fullName>
    </submittedName>
</protein>
<evidence type="ECO:0000256" key="4">
    <source>
        <dbReference type="ARBA" id="ARBA00023163"/>
    </source>
</evidence>
<comment type="similarity">
    <text evidence="1">Belongs to the sigma-70 factor family. ECF subfamily.</text>
</comment>
<dbReference type="Pfam" id="PF08281">
    <property type="entry name" value="Sigma70_r4_2"/>
    <property type="match status" value="1"/>
</dbReference>
<dbReference type="Proteomes" id="UP000238823">
    <property type="component" value="Unassembled WGS sequence"/>
</dbReference>
<sequence length="190" mass="20973">MTDAELLVLIRDGDSQAATTFAQRHWGWARVYASRLGAGDEARDVAQDVLSKMIFGPPIELRTPSARPYMARAISNAIVSAGRKRPPAASITGESGLLKFADDGTSPSAGAARREFWHAARQALEELPTAQRVAVVLRNIRGLTFPEIALITGRPADTMRRSHDRATKRLRQKLSRFFCSETARKFVLLE</sequence>
<dbReference type="SUPFAM" id="SSF88946">
    <property type="entry name" value="Sigma2 domain of RNA polymerase sigma factors"/>
    <property type="match status" value="1"/>
</dbReference>
<feature type="domain" description="RNA polymerase sigma factor 70 region 4 type 2" evidence="5">
    <location>
        <begin position="119"/>
        <end position="170"/>
    </location>
</feature>
<keyword evidence="3" id="KW-0731">Sigma factor</keyword>
<dbReference type="Gene3D" id="1.10.10.10">
    <property type="entry name" value="Winged helix-like DNA-binding domain superfamily/Winged helix DNA-binding domain"/>
    <property type="match status" value="1"/>
</dbReference>
<gene>
    <name evidence="6" type="primary">sigW_3</name>
    <name evidence="6" type="ORF">ENSA7_13660</name>
</gene>
<dbReference type="Gene3D" id="1.10.1740.10">
    <property type="match status" value="1"/>
</dbReference>
<comment type="caution">
    <text evidence="6">The sequence shown here is derived from an EMBL/GenBank/DDBJ whole genome shotgun (WGS) entry which is preliminary data.</text>
</comment>
<dbReference type="EMBL" id="PVNL01000032">
    <property type="protein sequence ID" value="PRQ08967.1"/>
    <property type="molecule type" value="Genomic_DNA"/>
</dbReference>
<evidence type="ECO:0000313" key="6">
    <source>
        <dbReference type="EMBL" id="PRQ08967.1"/>
    </source>
</evidence>
<dbReference type="GO" id="GO:0003677">
    <property type="term" value="F:DNA binding"/>
    <property type="evidence" value="ECO:0007669"/>
    <property type="project" value="InterPro"/>
</dbReference>
<dbReference type="SUPFAM" id="SSF88659">
    <property type="entry name" value="Sigma3 and sigma4 domains of RNA polymerase sigma factors"/>
    <property type="match status" value="1"/>
</dbReference>
<dbReference type="InterPro" id="IPR013249">
    <property type="entry name" value="RNA_pol_sigma70_r4_t2"/>
</dbReference>
<keyword evidence="2" id="KW-0805">Transcription regulation</keyword>